<dbReference type="STRING" id="246197.MXAN_4458"/>
<organism evidence="2 3">
    <name type="scientific">Myxococcus xanthus (strain DK1622)</name>
    <dbReference type="NCBI Taxonomy" id="246197"/>
    <lineage>
        <taxon>Bacteria</taxon>
        <taxon>Pseudomonadati</taxon>
        <taxon>Myxococcota</taxon>
        <taxon>Myxococcia</taxon>
        <taxon>Myxococcales</taxon>
        <taxon>Cystobacterineae</taxon>
        <taxon>Myxococcaceae</taxon>
        <taxon>Myxococcus</taxon>
    </lineage>
</organism>
<proteinExistence type="predicted"/>
<feature type="compositionally biased region" description="Polar residues" evidence="1">
    <location>
        <begin position="31"/>
        <end position="42"/>
    </location>
</feature>
<gene>
    <name evidence="2" type="ordered locus">MXAN_4458</name>
</gene>
<name>Q1D3Z4_MYXXD</name>
<dbReference type="KEGG" id="mxa:MXAN_4458"/>
<dbReference type="EnsemblBacteria" id="ABF91361">
    <property type="protein sequence ID" value="ABF91361"/>
    <property type="gene ID" value="MXAN_4458"/>
</dbReference>
<evidence type="ECO:0000313" key="2">
    <source>
        <dbReference type="EMBL" id="ABF91361.1"/>
    </source>
</evidence>
<reference evidence="2 3" key="1">
    <citation type="journal article" date="2006" name="Proc. Natl. Acad. Sci. U.S.A.">
        <title>Evolution of sensory complexity recorded in a myxobacterial genome.</title>
        <authorList>
            <person name="Goldman B.S."/>
            <person name="Nierman W.C."/>
            <person name="Kaiser D."/>
            <person name="Slater S.C."/>
            <person name="Durkin A.S."/>
            <person name="Eisen J.A."/>
            <person name="Ronning C.M."/>
            <person name="Barbazuk W.B."/>
            <person name="Blanchard M."/>
            <person name="Field C."/>
            <person name="Halling C."/>
            <person name="Hinkle G."/>
            <person name="Iartchuk O."/>
            <person name="Kim H.S."/>
            <person name="Mackenzie C."/>
            <person name="Madupu R."/>
            <person name="Miller N."/>
            <person name="Shvartsbeyn A."/>
            <person name="Sullivan S.A."/>
            <person name="Vaudin M."/>
            <person name="Wiegand R."/>
            <person name="Kaplan H.B."/>
        </authorList>
    </citation>
    <scope>NUCLEOTIDE SEQUENCE [LARGE SCALE GENOMIC DNA]</scope>
    <source>
        <strain evidence="3">DK1622</strain>
    </source>
</reference>
<dbReference type="Proteomes" id="UP000002402">
    <property type="component" value="Chromosome"/>
</dbReference>
<evidence type="ECO:0000256" key="1">
    <source>
        <dbReference type="SAM" id="MobiDB-lite"/>
    </source>
</evidence>
<sequence>MSKGVPASRLDARSLSFTERGPERTAPSERVSATLTRSLTCP</sequence>
<evidence type="ECO:0000313" key="3">
    <source>
        <dbReference type="Proteomes" id="UP000002402"/>
    </source>
</evidence>
<dbReference type="EMBL" id="CP000113">
    <property type="protein sequence ID" value="ABF91361.1"/>
    <property type="molecule type" value="Genomic_DNA"/>
</dbReference>
<dbReference type="AlphaFoldDB" id="Q1D3Z4"/>
<accession>Q1D3Z4</accession>
<keyword evidence="3" id="KW-1185">Reference proteome</keyword>
<dbReference type="HOGENOM" id="CLU_3254459_0_0_7"/>
<feature type="region of interest" description="Disordered" evidence="1">
    <location>
        <begin position="1"/>
        <end position="42"/>
    </location>
</feature>
<protein>
    <submittedName>
        <fullName evidence="2">Uncharacterized protein</fullName>
    </submittedName>
</protein>